<gene>
    <name evidence="4" type="ORF">GLO26_07180</name>
</gene>
<evidence type="ECO:0000259" key="3">
    <source>
        <dbReference type="PROSITE" id="PS50893"/>
    </source>
</evidence>
<dbReference type="InterPro" id="IPR003439">
    <property type="entry name" value="ABC_transporter-like_ATP-bd"/>
</dbReference>
<dbReference type="PANTHER" id="PTHR42855:SF2">
    <property type="entry name" value="DRUG RESISTANCE ABC TRANSPORTER,ATP-BINDING PROTEIN"/>
    <property type="match status" value="1"/>
</dbReference>
<dbReference type="RefSeq" id="WP_187948853.1">
    <property type="nucleotide sequence ID" value="NZ_WNJQ01000005.1"/>
</dbReference>
<dbReference type="PROSITE" id="PS50893">
    <property type="entry name" value="ABC_TRANSPORTER_2"/>
    <property type="match status" value="2"/>
</dbReference>
<dbReference type="CDD" id="cd03221">
    <property type="entry name" value="ABCF_EF-3"/>
    <property type="match status" value="2"/>
</dbReference>
<evidence type="ECO:0000313" key="5">
    <source>
        <dbReference type="Proteomes" id="UP000638836"/>
    </source>
</evidence>
<evidence type="ECO:0000313" key="4">
    <source>
        <dbReference type="EMBL" id="MBC9825605.1"/>
    </source>
</evidence>
<keyword evidence="2 4" id="KW-0067">ATP-binding</keyword>
<accession>A0ABR7TCA9</accession>
<dbReference type="Proteomes" id="UP000638836">
    <property type="component" value="Unassembled WGS sequence"/>
</dbReference>
<proteinExistence type="predicted"/>
<feature type="domain" description="ABC transporter" evidence="3">
    <location>
        <begin position="333"/>
        <end position="545"/>
    </location>
</feature>
<dbReference type="InterPro" id="IPR032781">
    <property type="entry name" value="ABC_tran_Xtn"/>
</dbReference>
<dbReference type="InterPro" id="IPR017871">
    <property type="entry name" value="ABC_transporter-like_CS"/>
</dbReference>
<evidence type="ECO:0000256" key="1">
    <source>
        <dbReference type="ARBA" id="ARBA00022741"/>
    </source>
</evidence>
<organism evidence="4 5">
    <name type="scientific">Carnobacterium inhibens</name>
    <dbReference type="NCBI Taxonomy" id="147709"/>
    <lineage>
        <taxon>Bacteria</taxon>
        <taxon>Bacillati</taxon>
        <taxon>Bacillota</taxon>
        <taxon>Bacilli</taxon>
        <taxon>Lactobacillales</taxon>
        <taxon>Carnobacteriaceae</taxon>
        <taxon>Carnobacterium</taxon>
    </lineage>
</organism>
<dbReference type="NCBIfam" id="NF000355">
    <property type="entry name" value="ribo_prot_ABC_F"/>
    <property type="match status" value="1"/>
</dbReference>
<evidence type="ECO:0000256" key="2">
    <source>
        <dbReference type="ARBA" id="ARBA00022840"/>
    </source>
</evidence>
<keyword evidence="1" id="KW-0547">Nucleotide-binding</keyword>
<dbReference type="InterPro" id="IPR051309">
    <property type="entry name" value="ABCF_ATPase"/>
</dbReference>
<dbReference type="InterPro" id="IPR027417">
    <property type="entry name" value="P-loop_NTPase"/>
</dbReference>
<dbReference type="InterPro" id="IPR003593">
    <property type="entry name" value="AAA+_ATPase"/>
</dbReference>
<dbReference type="SMART" id="SM00382">
    <property type="entry name" value="AAA"/>
    <property type="match status" value="2"/>
</dbReference>
<reference evidence="4 5" key="1">
    <citation type="journal article" date="2020" name="Microorganisms">
        <title>New Insight into Antimicrobial Compounds from Food and Marine-Sourced Carnobacterium Species through Phenotype and Genome Analyses.</title>
        <authorList>
            <person name="Begrem S."/>
            <person name="Ivaniuk F."/>
            <person name="Gigout-Chevalier F."/>
            <person name="Kolypczuk L."/>
            <person name="Bonnetot S."/>
            <person name="Leroi F."/>
            <person name="Grovel O."/>
            <person name="Delbarre-Ladrat C."/>
            <person name="Passerini D."/>
        </authorList>
    </citation>
    <scope>NUCLEOTIDE SEQUENCE [LARGE SCALE GENOMIC DNA]</scope>
    <source>
        <strain evidence="4 5">MIP2551</strain>
    </source>
</reference>
<dbReference type="GO" id="GO:0005524">
    <property type="term" value="F:ATP binding"/>
    <property type="evidence" value="ECO:0007669"/>
    <property type="project" value="UniProtKB-KW"/>
</dbReference>
<dbReference type="Gene3D" id="3.40.50.300">
    <property type="entry name" value="P-loop containing nucleotide triphosphate hydrolases"/>
    <property type="match status" value="2"/>
</dbReference>
<dbReference type="Pfam" id="PF12848">
    <property type="entry name" value="ABC_tran_Xtn"/>
    <property type="match status" value="1"/>
</dbReference>
<dbReference type="PROSITE" id="PS00211">
    <property type="entry name" value="ABC_TRANSPORTER_1"/>
    <property type="match status" value="2"/>
</dbReference>
<dbReference type="SUPFAM" id="SSF52540">
    <property type="entry name" value="P-loop containing nucleoside triphosphate hydrolases"/>
    <property type="match status" value="2"/>
</dbReference>
<dbReference type="Pfam" id="PF00005">
    <property type="entry name" value="ABC_tran"/>
    <property type="match status" value="2"/>
</dbReference>
<name>A0ABR7TCA9_9LACT</name>
<keyword evidence="5" id="KW-1185">Reference proteome</keyword>
<feature type="domain" description="ABC transporter" evidence="3">
    <location>
        <begin position="4"/>
        <end position="257"/>
    </location>
</feature>
<dbReference type="EMBL" id="WNJQ01000005">
    <property type="protein sequence ID" value="MBC9825605.1"/>
    <property type="molecule type" value="Genomic_DNA"/>
</dbReference>
<sequence>MSIFNMKNVTQTYGADTIFSDLSLDINTPKKIGLIGQNGEGKTTLLKLIAGIEQPSTGAISWQKNLTIGLLAQLPKQDDHLLVYKILAKSFSDVFLLENKMEQISLQMSDPTANLEKLLNQYGQLQQDFEELGGYEVDASIRRVASGLQLDSLLEKEWVNLSGGERTKVGLAKILLEQPNLLLLDEPTNHLDILAIEWLTHFVNTYDGTVIIVSHDRYFLDEVAQEIIEIEQGELHYYPGNYSNYVKERENRILNEFQSYQDQQKKIKKMKEAIKRLKEWANRSNPPSDALHRRAKNMEKALARIELVKKPLLEQNKITVQLTTKQRSSKDIFKLTGVSKHYEEKVLFENLALHVHYQDRIAIVGANGTGKSTLLNLLLGKIEPDTGIVEAGSSISIGYLSQHAFEMDTNVKVIEEFRDKIHVSEGEARHILAKFLFYGQDVFKKINQLSGGEKMRLRWAQLVHLNHNVLILDEPTNHLDIDSKEMIEEALSLFKGTIITVSHDRYFLDKFFDKTYLLQNRQLIEYFGNYSYARSKADQFFRYPHS</sequence>
<protein>
    <submittedName>
        <fullName evidence="4">ATP-binding cassette domain-containing protein</fullName>
    </submittedName>
</protein>
<dbReference type="PANTHER" id="PTHR42855">
    <property type="entry name" value="ABC TRANSPORTER ATP-BINDING SUBUNIT"/>
    <property type="match status" value="1"/>
</dbReference>
<comment type="caution">
    <text evidence="4">The sequence shown here is derived from an EMBL/GenBank/DDBJ whole genome shotgun (WGS) entry which is preliminary data.</text>
</comment>